<dbReference type="EMBL" id="JAOXJG010000025">
    <property type="protein sequence ID" value="MCW1241870.1"/>
    <property type="molecule type" value="Genomic_DNA"/>
</dbReference>
<name>A0ABT3EYG2_9BACI</name>
<dbReference type="Proteomes" id="UP001060566">
    <property type="component" value="Unassembled WGS sequence"/>
</dbReference>
<gene>
    <name evidence="1" type="ORF">NGM45_22865</name>
</gene>
<proteinExistence type="predicted"/>
<organism evidence="1 2">
    <name type="scientific">Bacillus pretiosus</name>
    <dbReference type="NCBI Taxonomy" id="2983392"/>
    <lineage>
        <taxon>Bacteria</taxon>
        <taxon>Bacillati</taxon>
        <taxon>Bacillota</taxon>
        <taxon>Bacilli</taxon>
        <taxon>Bacillales</taxon>
        <taxon>Bacillaceae</taxon>
        <taxon>Bacillus</taxon>
    </lineage>
</organism>
<accession>A0ABT3EYG2</accession>
<dbReference type="RefSeq" id="WP_264462779.1">
    <property type="nucleotide sequence ID" value="NZ_JAOXJG010000025.1"/>
</dbReference>
<comment type="caution">
    <text evidence="1">The sequence shown here is derived from an EMBL/GenBank/DDBJ whole genome shotgun (WGS) entry which is preliminary data.</text>
</comment>
<evidence type="ECO:0000313" key="2">
    <source>
        <dbReference type="Proteomes" id="UP001060566"/>
    </source>
</evidence>
<protein>
    <submittedName>
        <fullName evidence="1">Uncharacterized protein</fullName>
    </submittedName>
</protein>
<reference evidence="1" key="1">
    <citation type="submission" date="2022-10" db="EMBL/GenBank/DDBJ databases">
        <title>De novo draft assembly of the Pseudomonas pretiosus genome isolated from the plants rhizorohere.</title>
        <authorList>
            <person name="Robas M."/>
            <person name="Fernandez V.M."/>
            <person name="Provanza A."/>
            <person name="Jimenez P.A."/>
        </authorList>
    </citation>
    <scope>NUCLEOTIDE SEQUENCE</scope>
    <source>
        <strain evidence="1">SAICEU11T</strain>
    </source>
</reference>
<sequence>MWTKKSITKGYEWRDGCAYMEKNRAFARLFYVSYEEKANRCYSITIIGLIEMND</sequence>
<keyword evidence="2" id="KW-1185">Reference proteome</keyword>
<evidence type="ECO:0000313" key="1">
    <source>
        <dbReference type="EMBL" id="MCW1241870.1"/>
    </source>
</evidence>
<dbReference type="GeneID" id="301200730"/>